<evidence type="ECO:0000313" key="2">
    <source>
        <dbReference type="EMBL" id="TDM13569.1"/>
    </source>
</evidence>
<dbReference type="PROSITE" id="PS50943">
    <property type="entry name" value="HTH_CROC1"/>
    <property type="match status" value="1"/>
</dbReference>
<protein>
    <submittedName>
        <fullName evidence="2">XRE family transcriptional regulator</fullName>
    </submittedName>
</protein>
<dbReference type="Proteomes" id="UP000294843">
    <property type="component" value="Unassembled WGS sequence"/>
</dbReference>
<comment type="caution">
    <text evidence="2">The sequence shown here is derived from an EMBL/GenBank/DDBJ whole genome shotgun (WGS) entry which is preliminary data.</text>
</comment>
<accession>A0A4R6BYD8</accession>
<dbReference type="Pfam" id="PF01381">
    <property type="entry name" value="HTH_3"/>
    <property type="match status" value="1"/>
</dbReference>
<dbReference type="SUPFAM" id="SSF47413">
    <property type="entry name" value="lambda repressor-like DNA-binding domains"/>
    <property type="match status" value="1"/>
</dbReference>
<dbReference type="RefSeq" id="WP_133452093.1">
    <property type="nucleotide sequence ID" value="NZ_SCWF01000009.1"/>
</dbReference>
<dbReference type="InterPro" id="IPR001387">
    <property type="entry name" value="Cro/C1-type_HTH"/>
</dbReference>
<evidence type="ECO:0000313" key="3">
    <source>
        <dbReference type="Proteomes" id="UP000294843"/>
    </source>
</evidence>
<evidence type="ECO:0000259" key="1">
    <source>
        <dbReference type="PROSITE" id="PS50943"/>
    </source>
</evidence>
<keyword evidence="3" id="KW-1185">Reference proteome</keyword>
<sequence>MKQHEIIESIENHRRKLGYKQYEFAEMMGLTPVQYSKIKSGRRPLYGTELCQLAAELDMKISTLIAYNETLLT</sequence>
<reference evidence="2 3" key="1">
    <citation type="submission" date="2019-01" db="EMBL/GenBank/DDBJ databases">
        <title>Draft genome sequences of the type strains of six Macrococcus species.</title>
        <authorList>
            <person name="Mazhar S."/>
            <person name="Altermann E."/>
            <person name="Hill C."/>
            <person name="Mcauliffe O."/>
        </authorList>
    </citation>
    <scope>NUCLEOTIDE SEQUENCE [LARGE SCALE GENOMIC DNA]</scope>
    <source>
        <strain evidence="2 3">ATCC 51825</strain>
    </source>
</reference>
<dbReference type="AlphaFoldDB" id="A0A4R6BYD8"/>
<proteinExistence type="predicted"/>
<feature type="domain" description="HTH cro/C1-type" evidence="1">
    <location>
        <begin position="10"/>
        <end position="64"/>
    </location>
</feature>
<dbReference type="InterPro" id="IPR010982">
    <property type="entry name" value="Lambda_DNA-bd_dom_sf"/>
</dbReference>
<gene>
    <name evidence="2" type="ORF">ERX55_08220</name>
</gene>
<dbReference type="EMBL" id="SCWF01000009">
    <property type="protein sequence ID" value="TDM13569.1"/>
    <property type="molecule type" value="Genomic_DNA"/>
</dbReference>
<dbReference type="CDD" id="cd00093">
    <property type="entry name" value="HTH_XRE"/>
    <property type="match status" value="1"/>
</dbReference>
<dbReference type="SMART" id="SM00530">
    <property type="entry name" value="HTH_XRE"/>
    <property type="match status" value="1"/>
</dbReference>
<name>A0A4R6BYD8_9STAP</name>
<dbReference type="Gene3D" id="1.10.260.40">
    <property type="entry name" value="lambda repressor-like DNA-binding domains"/>
    <property type="match status" value="1"/>
</dbReference>
<dbReference type="OrthoDB" id="9772633at2"/>
<organism evidence="2 3">
    <name type="scientific">Macrococcus bovicus</name>
    <dbReference type="NCBI Taxonomy" id="69968"/>
    <lineage>
        <taxon>Bacteria</taxon>
        <taxon>Bacillati</taxon>
        <taxon>Bacillota</taxon>
        <taxon>Bacilli</taxon>
        <taxon>Bacillales</taxon>
        <taxon>Staphylococcaceae</taxon>
        <taxon>Macrococcus</taxon>
    </lineage>
</organism>
<dbReference type="GO" id="GO:0003677">
    <property type="term" value="F:DNA binding"/>
    <property type="evidence" value="ECO:0007669"/>
    <property type="project" value="InterPro"/>
</dbReference>